<dbReference type="RefSeq" id="WP_262598631.1">
    <property type="nucleotide sequence ID" value="NZ_CP103300.1"/>
</dbReference>
<name>A0ABY6GU80_9GAMM</name>
<feature type="transmembrane region" description="Helical" evidence="1">
    <location>
        <begin position="12"/>
        <end position="33"/>
    </location>
</feature>
<dbReference type="EMBL" id="CP103300">
    <property type="protein sequence ID" value="UYM16332.1"/>
    <property type="molecule type" value="Genomic_DNA"/>
</dbReference>
<sequence length="126" mass="14584">MSLQRLNSWHLDLMIWVTGTLALLTCVVLEYLAQFKAGVMRHLYYHKAEHLAGTFSSDMQLYQIGFAVVLFVIAALWSMLRDTPLKQQIHLMCSSALFMAALCLPRLQEFYSYTYMLFTGYVPYRG</sequence>
<keyword evidence="3" id="KW-1185">Reference proteome</keyword>
<evidence type="ECO:0000313" key="2">
    <source>
        <dbReference type="EMBL" id="UYM16332.1"/>
    </source>
</evidence>
<reference evidence="2" key="1">
    <citation type="submission" date="2022-10" db="EMBL/GenBank/DDBJ databases">
        <title>Completed Genome Sequence of two octocoral isolated bacterium, Endozoicomonas euniceicola EF212T and Endozoicomonas gorgoniicola PS125T.</title>
        <authorList>
            <person name="Chiou Y.-J."/>
            <person name="Chen Y.-H."/>
        </authorList>
    </citation>
    <scope>NUCLEOTIDE SEQUENCE</scope>
    <source>
        <strain evidence="2">EF212</strain>
    </source>
</reference>
<protein>
    <submittedName>
        <fullName evidence="2">Uncharacterized protein</fullName>
    </submittedName>
</protein>
<dbReference type="Proteomes" id="UP001163255">
    <property type="component" value="Chromosome"/>
</dbReference>
<keyword evidence="1" id="KW-1133">Transmembrane helix</keyword>
<organism evidence="2 3">
    <name type="scientific">Endozoicomonas euniceicola</name>
    <dbReference type="NCBI Taxonomy" id="1234143"/>
    <lineage>
        <taxon>Bacteria</taxon>
        <taxon>Pseudomonadati</taxon>
        <taxon>Pseudomonadota</taxon>
        <taxon>Gammaproteobacteria</taxon>
        <taxon>Oceanospirillales</taxon>
        <taxon>Endozoicomonadaceae</taxon>
        <taxon>Endozoicomonas</taxon>
    </lineage>
</organism>
<feature type="transmembrane region" description="Helical" evidence="1">
    <location>
        <begin position="61"/>
        <end position="80"/>
    </location>
</feature>
<keyword evidence="1" id="KW-0812">Transmembrane</keyword>
<gene>
    <name evidence="2" type="ORF">NX720_26655</name>
</gene>
<keyword evidence="1" id="KW-0472">Membrane</keyword>
<accession>A0ABY6GU80</accession>
<proteinExistence type="predicted"/>
<evidence type="ECO:0000313" key="3">
    <source>
        <dbReference type="Proteomes" id="UP001163255"/>
    </source>
</evidence>
<evidence type="ECO:0000256" key="1">
    <source>
        <dbReference type="SAM" id="Phobius"/>
    </source>
</evidence>